<protein>
    <submittedName>
        <fullName evidence="2">Uncharacterized protein</fullName>
    </submittedName>
</protein>
<reference evidence="3" key="1">
    <citation type="journal article" date="2015" name="BMC Genomics">
        <title>Draft genome of a commonly misdiagnosed multidrug resistant pathogen Candida auris.</title>
        <authorList>
            <person name="Chatterjee S."/>
            <person name="Alampalli S.V."/>
            <person name="Nageshan R.K."/>
            <person name="Chettiar S.T."/>
            <person name="Joshi S."/>
            <person name="Tatu U.S."/>
        </authorList>
    </citation>
    <scope>NUCLEOTIDE SEQUENCE [LARGE SCALE GENOMIC DNA]</scope>
    <source>
        <strain evidence="3">6684</strain>
    </source>
</reference>
<organism evidence="2 3">
    <name type="scientific">Candidozyma auris</name>
    <name type="common">Yeast</name>
    <name type="synonym">Candida auris</name>
    <dbReference type="NCBI Taxonomy" id="498019"/>
    <lineage>
        <taxon>Eukaryota</taxon>
        <taxon>Fungi</taxon>
        <taxon>Dikarya</taxon>
        <taxon>Ascomycota</taxon>
        <taxon>Saccharomycotina</taxon>
        <taxon>Pichiomycetes</taxon>
        <taxon>Metschnikowiaceae</taxon>
        <taxon>Candidozyma</taxon>
    </lineage>
</organism>
<feature type="region of interest" description="Disordered" evidence="1">
    <location>
        <begin position="23"/>
        <end position="53"/>
    </location>
</feature>
<dbReference type="EMBL" id="LGST01000020">
    <property type="protein sequence ID" value="KND99980.1"/>
    <property type="molecule type" value="Genomic_DNA"/>
</dbReference>
<evidence type="ECO:0000256" key="1">
    <source>
        <dbReference type="SAM" id="MobiDB-lite"/>
    </source>
</evidence>
<comment type="caution">
    <text evidence="2">The sequence shown here is derived from an EMBL/GenBank/DDBJ whole genome shotgun (WGS) entry which is preliminary data.</text>
</comment>
<evidence type="ECO:0000313" key="3">
    <source>
        <dbReference type="Proteomes" id="UP000037122"/>
    </source>
</evidence>
<dbReference type="AlphaFoldDB" id="A0A0L0P1U7"/>
<evidence type="ECO:0000313" key="2">
    <source>
        <dbReference type="EMBL" id="KND99980.1"/>
    </source>
</evidence>
<accession>A0A0L0P1U7</accession>
<name>A0A0L0P1U7_CANAR</name>
<proteinExistence type="predicted"/>
<dbReference type="VEuPathDB" id="FungiDB:QG37_02919"/>
<sequence length="53" mass="6119">MEVGLRFFFFGPGCKMSSTIAIQGEPDKHHPHVDQIAPTKKKKIKKKKRIKKK</sequence>
<dbReference type="Proteomes" id="UP000037122">
    <property type="component" value="Unassembled WGS sequence"/>
</dbReference>
<feature type="compositionally biased region" description="Basic residues" evidence="1">
    <location>
        <begin position="39"/>
        <end position="53"/>
    </location>
</feature>
<gene>
    <name evidence="2" type="ORF">QG37_02919</name>
</gene>